<keyword evidence="1" id="KW-0472">Membrane</keyword>
<sequence length="221" mass="23561">MNNRINRLRAVFYYLEKRMTTAAHHTPMTTIKLYGALRQFGREYRMLVGSTAEAIKALCVQIPGLERFLANAHLRGMEFAVFRGKRNISEDELQFGGAEEIRIAPVMRGRKRGGLVQTIVGVALIVAATIMAGPGGFAAAGGLTGAMGTAGVAMAIGGVIQMLSPQAQGLKQSAAPENLPSYAFGSARNTTASGNPVPICYGKRRWGGAIISASIYSEDKI</sequence>
<dbReference type="AlphaFoldDB" id="B3G1F0"/>
<accession>B3G1F0</accession>
<feature type="transmembrane region" description="Helical" evidence="1">
    <location>
        <begin position="138"/>
        <end position="163"/>
    </location>
</feature>
<proteinExistence type="predicted"/>
<dbReference type="Pfam" id="PF06805">
    <property type="entry name" value="Lambda_tail_I"/>
    <property type="match status" value="1"/>
</dbReference>
<dbReference type="InterPro" id="IPR010654">
    <property type="entry name" value="Phage_lambda_tail_I"/>
</dbReference>
<feature type="transmembrane region" description="Helical" evidence="1">
    <location>
        <begin position="114"/>
        <end position="132"/>
    </location>
</feature>
<organism evidence="2">
    <name type="scientific">Pseudomonas aeruginosa</name>
    <dbReference type="NCBI Taxonomy" id="287"/>
    <lineage>
        <taxon>Bacteria</taxon>
        <taxon>Pseudomonadati</taxon>
        <taxon>Pseudomonadota</taxon>
        <taxon>Gammaproteobacteria</taxon>
        <taxon>Pseudomonadales</taxon>
        <taxon>Pseudomonadaceae</taxon>
        <taxon>Pseudomonas</taxon>
    </lineage>
</organism>
<keyword evidence="1" id="KW-0812">Transmembrane</keyword>
<evidence type="ECO:0000313" key="2">
    <source>
        <dbReference type="EMBL" id="ACD38862.1"/>
    </source>
</evidence>
<name>B3G1F0_PSEAI</name>
<dbReference type="EMBL" id="EU595742">
    <property type="protein sequence ID" value="ACD38862.1"/>
    <property type="molecule type" value="Genomic_DNA"/>
</dbReference>
<evidence type="ECO:0000256" key="1">
    <source>
        <dbReference type="SAM" id="Phobius"/>
    </source>
</evidence>
<gene>
    <name evidence="2" type="ORF">PACL_0604</name>
</gene>
<protein>
    <submittedName>
        <fullName evidence="2">Phage-related protein tail component</fullName>
    </submittedName>
</protein>
<keyword evidence="1" id="KW-1133">Transmembrane helix</keyword>
<reference evidence="2" key="1">
    <citation type="journal article" date="2008" name="Genomics">
        <title>Large-insert genome analysis technology detects structural variation in Pseudomonas aeruginosa clinical strains from cystic fibrosis patients.</title>
        <authorList>
            <person name="Hayden H.S."/>
            <person name="Gillett W."/>
            <person name="Saenphimmachak C."/>
            <person name="Lim R."/>
            <person name="Zhou Y."/>
            <person name="Jacobs M.A."/>
            <person name="Chang J."/>
            <person name="Rohmer L."/>
            <person name="D'Argenio D.A."/>
            <person name="Palmieri A."/>
            <person name="Levy R."/>
            <person name="Haugen E."/>
            <person name="Wong G.K."/>
            <person name="Brittnacher M.J."/>
            <person name="Burns J.L."/>
            <person name="Miller S.I."/>
            <person name="Olson M.V."/>
            <person name="Kaul R."/>
        </authorList>
    </citation>
    <scope>NUCLEOTIDE SEQUENCE</scope>
    <source>
        <strain evidence="2">PACS458</strain>
    </source>
</reference>